<proteinExistence type="predicted"/>
<evidence type="ECO:0000313" key="1">
    <source>
        <dbReference type="EMBL" id="CRL08489.1"/>
    </source>
</evidence>
<dbReference type="AlphaFoldDB" id="A0A1J1JBN9"/>
<keyword evidence="2" id="KW-1185">Reference proteome</keyword>
<dbReference type="Proteomes" id="UP000183832">
    <property type="component" value="Unassembled WGS sequence"/>
</dbReference>
<organism evidence="1 2">
    <name type="scientific">Clunio marinus</name>
    <dbReference type="NCBI Taxonomy" id="568069"/>
    <lineage>
        <taxon>Eukaryota</taxon>
        <taxon>Metazoa</taxon>
        <taxon>Ecdysozoa</taxon>
        <taxon>Arthropoda</taxon>
        <taxon>Hexapoda</taxon>
        <taxon>Insecta</taxon>
        <taxon>Pterygota</taxon>
        <taxon>Neoptera</taxon>
        <taxon>Endopterygota</taxon>
        <taxon>Diptera</taxon>
        <taxon>Nematocera</taxon>
        <taxon>Chironomoidea</taxon>
        <taxon>Chironomidae</taxon>
        <taxon>Clunio</taxon>
    </lineage>
</organism>
<sequence length="65" mass="7554">MDGVKQSNKKHLDKKYYATFGFLRDSCWLSVLIKSISTAFNQTAAKYEKLLLYCDFVENIPVDRT</sequence>
<protein>
    <submittedName>
        <fullName evidence="1">CLUMA_CG021650, isoform A</fullName>
    </submittedName>
</protein>
<evidence type="ECO:0000313" key="2">
    <source>
        <dbReference type="Proteomes" id="UP000183832"/>
    </source>
</evidence>
<reference evidence="1 2" key="1">
    <citation type="submission" date="2015-04" db="EMBL/GenBank/DDBJ databases">
        <authorList>
            <person name="Syromyatnikov M.Y."/>
            <person name="Popov V.N."/>
        </authorList>
    </citation>
    <scope>NUCLEOTIDE SEQUENCE [LARGE SCALE GENOMIC DNA]</scope>
</reference>
<name>A0A1J1JBN9_9DIPT</name>
<gene>
    <name evidence="1" type="ORF">CLUMA_CG021650</name>
</gene>
<dbReference type="EMBL" id="CVRI01000075">
    <property type="protein sequence ID" value="CRL08489.1"/>
    <property type="molecule type" value="Genomic_DNA"/>
</dbReference>
<accession>A0A1J1JBN9</accession>